<protein>
    <recommendedName>
        <fullName evidence="1">G domain-containing protein</fullName>
    </recommendedName>
</protein>
<gene>
    <name evidence="2" type="ORF">HYDPIDRAFT_170507</name>
</gene>
<name>A0A0C9V3M2_9AGAM</name>
<dbReference type="HOGENOM" id="CLU_1475604_0_0_1"/>
<dbReference type="InterPro" id="IPR027417">
    <property type="entry name" value="P-loop_NTPase"/>
</dbReference>
<dbReference type="CDD" id="cd00882">
    <property type="entry name" value="Ras_like_GTPase"/>
    <property type="match status" value="1"/>
</dbReference>
<reference evidence="2 3" key="1">
    <citation type="submission" date="2014-04" db="EMBL/GenBank/DDBJ databases">
        <title>Evolutionary Origins and Diversification of the Mycorrhizal Mutualists.</title>
        <authorList>
            <consortium name="DOE Joint Genome Institute"/>
            <consortium name="Mycorrhizal Genomics Consortium"/>
            <person name="Kohler A."/>
            <person name="Kuo A."/>
            <person name="Nagy L.G."/>
            <person name="Floudas D."/>
            <person name="Copeland A."/>
            <person name="Barry K.W."/>
            <person name="Cichocki N."/>
            <person name="Veneault-Fourrey C."/>
            <person name="LaButti K."/>
            <person name="Lindquist E.A."/>
            <person name="Lipzen A."/>
            <person name="Lundell T."/>
            <person name="Morin E."/>
            <person name="Murat C."/>
            <person name="Riley R."/>
            <person name="Ohm R."/>
            <person name="Sun H."/>
            <person name="Tunlid A."/>
            <person name="Henrissat B."/>
            <person name="Grigoriev I.V."/>
            <person name="Hibbett D.S."/>
            <person name="Martin F."/>
        </authorList>
    </citation>
    <scope>NUCLEOTIDE SEQUENCE [LARGE SCALE GENOMIC DNA]</scope>
    <source>
        <strain evidence="2 3">MD-312</strain>
    </source>
</reference>
<dbReference type="Proteomes" id="UP000053820">
    <property type="component" value="Unassembled WGS sequence"/>
</dbReference>
<accession>A0A0C9V3M2</accession>
<evidence type="ECO:0000259" key="1">
    <source>
        <dbReference type="Pfam" id="PF01926"/>
    </source>
</evidence>
<dbReference type="OrthoDB" id="2656609at2759"/>
<evidence type="ECO:0000313" key="3">
    <source>
        <dbReference type="Proteomes" id="UP000053820"/>
    </source>
</evidence>
<dbReference type="GO" id="GO:0005525">
    <property type="term" value="F:GTP binding"/>
    <property type="evidence" value="ECO:0007669"/>
    <property type="project" value="InterPro"/>
</dbReference>
<dbReference type="Pfam" id="PF01926">
    <property type="entry name" value="MMR_HSR1"/>
    <property type="match status" value="1"/>
</dbReference>
<sequence>MPLGFFSRFKGEKTHKGKNNGLNVVVHGQTGAGVSSLVNLIVGGQPAKVAADRASAQCTKELAYYSTSFEGKEFNIYDSPGFNGLDASPSALPNHTDLVIVCTRADVQQTKQTVTYLKKAWKYGKDVPVLLLAVQVPPVENWWAGTGKACFDRVPGEVKCATPVRESITWTDGDASQCIRSLIARYCPPRS</sequence>
<feature type="domain" description="G" evidence="1">
    <location>
        <begin position="24"/>
        <end position="129"/>
    </location>
</feature>
<dbReference type="Gene3D" id="3.40.50.300">
    <property type="entry name" value="P-loop containing nucleotide triphosphate hydrolases"/>
    <property type="match status" value="1"/>
</dbReference>
<dbReference type="InterPro" id="IPR006073">
    <property type="entry name" value="GTP-bd"/>
</dbReference>
<evidence type="ECO:0000313" key="2">
    <source>
        <dbReference type="EMBL" id="KIJ59949.1"/>
    </source>
</evidence>
<organism evidence="2 3">
    <name type="scientific">Hydnomerulius pinastri MD-312</name>
    <dbReference type="NCBI Taxonomy" id="994086"/>
    <lineage>
        <taxon>Eukaryota</taxon>
        <taxon>Fungi</taxon>
        <taxon>Dikarya</taxon>
        <taxon>Basidiomycota</taxon>
        <taxon>Agaricomycotina</taxon>
        <taxon>Agaricomycetes</taxon>
        <taxon>Agaricomycetidae</taxon>
        <taxon>Boletales</taxon>
        <taxon>Boletales incertae sedis</taxon>
        <taxon>Leucogyrophana</taxon>
    </lineage>
</organism>
<keyword evidence="3" id="KW-1185">Reference proteome</keyword>
<dbReference type="AlphaFoldDB" id="A0A0C9V3M2"/>
<proteinExistence type="predicted"/>
<dbReference type="EMBL" id="KN839878">
    <property type="protein sequence ID" value="KIJ59949.1"/>
    <property type="molecule type" value="Genomic_DNA"/>
</dbReference>
<dbReference type="SUPFAM" id="SSF52540">
    <property type="entry name" value="P-loop containing nucleoside triphosphate hydrolases"/>
    <property type="match status" value="1"/>
</dbReference>